<comment type="caution">
    <text evidence="1">The sequence shown here is derived from an EMBL/GenBank/DDBJ whole genome shotgun (WGS) entry which is preliminary data.</text>
</comment>
<dbReference type="AlphaFoldDB" id="A0A9X3BVC8"/>
<evidence type="ECO:0000313" key="2">
    <source>
        <dbReference type="Proteomes" id="UP001140293"/>
    </source>
</evidence>
<dbReference type="EMBL" id="JACKSJ010000085">
    <property type="protein sequence ID" value="MCV7170356.1"/>
    <property type="molecule type" value="Genomic_DNA"/>
</dbReference>
<keyword evidence="2" id="KW-1185">Reference proteome</keyword>
<sequence>MVEKSTRSAGGGIAVVTTERGLPVRMKIDGRELDRDAADLAREILLLCRVSATRQQVARRRGLEGGEMDSSLADRLGLASEAELETAEAALYGDSELLPDTWFKQP</sequence>
<dbReference type="Proteomes" id="UP001140293">
    <property type="component" value="Unassembled WGS sequence"/>
</dbReference>
<proteinExistence type="predicted"/>
<name>A0A9X3BVC8_9MYCO</name>
<protein>
    <submittedName>
        <fullName evidence="1">Uncharacterized protein</fullName>
    </submittedName>
</protein>
<reference evidence="1" key="2">
    <citation type="journal article" date="2022" name="BMC Genomics">
        <title>Comparative genome analysis of mycobacteria focusing on tRNA and non-coding RNA.</title>
        <authorList>
            <person name="Behra P.R.K."/>
            <person name="Pettersson B.M.F."/>
            <person name="Ramesh M."/>
            <person name="Das S."/>
            <person name="Dasgupta S."/>
            <person name="Kirsebom L.A."/>
        </authorList>
    </citation>
    <scope>NUCLEOTIDE SEQUENCE</scope>
    <source>
        <strain evidence="1">DSM 44615</strain>
    </source>
</reference>
<gene>
    <name evidence="1" type="ORF">H7I41_10565</name>
</gene>
<reference evidence="1" key="1">
    <citation type="submission" date="2020-07" db="EMBL/GenBank/DDBJ databases">
        <authorList>
            <person name="Pettersson B.M.F."/>
            <person name="Behra P.R.K."/>
            <person name="Ramesh M."/>
            <person name="Das S."/>
            <person name="Dasgupta S."/>
            <person name="Kirsebom L.A."/>
        </authorList>
    </citation>
    <scope>NUCLEOTIDE SEQUENCE</scope>
    <source>
        <strain evidence="1">DSM 44615</strain>
    </source>
</reference>
<evidence type="ECO:0000313" key="1">
    <source>
        <dbReference type="EMBL" id="MCV7170356.1"/>
    </source>
</evidence>
<organism evidence="1 2">
    <name type="scientific">[Mycobacterium] manitobense</name>
    <dbReference type="NCBI Taxonomy" id="190147"/>
    <lineage>
        <taxon>Bacteria</taxon>
        <taxon>Bacillati</taxon>
        <taxon>Actinomycetota</taxon>
        <taxon>Actinomycetes</taxon>
        <taxon>Mycobacteriales</taxon>
        <taxon>Mycobacteriaceae</taxon>
        <taxon>Mycolicibacterium</taxon>
    </lineage>
</organism>
<accession>A0A9X3BVC8</accession>